<name>A0A7G9GNJ9_9FIRM</name>
<dbReference type="GO" id="GO:0005886">
    <property type="term" value="C:plasma membrane"/>
    <property type="evidence" value="ECO:0007669"/>
    <property type="project" value="UniProtKB-SubCell"/>
</dbReference>
<evidence type="ECO:0000313" key="11">
    <source>
        <dbReference type="EMBL" id="QNM12381.1"/>
    </source>
</evidence>
<dbReference type="InterPro" id="IPR003849">
    <property type="entry name" value="Preprotein_translocase_YajC"/>
</dbReference>
<dbReference type="RefSeq" id="WP_117453021.1">
    <property type="nucleotide sequence ID" value="NZ_CP060636.1"/>
</dbReference>
<comment type="similarity">
    <text evidence="2">Belongs to the YajC family.</text>
</comment>
<evidence type="ECO:0000256" key="9">
    <source>
        <dbReference type="ARBA" id="ARBA00023136"/>
    </source>
</evidence>
<protein>
    <submittedName>
        <fullName evidence="11">Preprotein translocase subunit YajC</fullName>
    </submittedName>
</protein>
<keyword evidence="8" id="KW-0811">Translocation</keyword>
<dbReference type="AlphaFoldDB" id="A0A7G9GNJ9"/>
<dbReference type="NCBIfam" id="TIGR00739">
    <property type="entry name" value="yajC"/>
    <property type="match status" value="1"/>
</dbReference>
<dbReference type="KEGG" id="ehn:H9Q80_00035"/>
<gene>
    <name evidence="11" type="primary">yajC</name>
    <name evidence="11" type="ORF">H9Q80_00035</name>
</gene>
<dbReference type="SMART" id="SM01323">
    <property type="entry name" value="YajC"/>
    <property type="match status" value="1"/>
</dbReference>
<evidence type="ECO:0000256" key="7">
    <source>
        <dbReference type="ARBA" id="ARBA00022989"/>
    </source>
</evidence>
<evidence type="ECO:0000256" key="4">
    <source>
        <dbReference type="ARBA" id="ARBA00022475"/>
    </source>
</evidence>
<dbReference type="GO" id="GO:0015031">
    <property type="term" value="P:protein transport"/>
    <property type="evidence" value="ECO:0007669"/>
    <property type="project" value="UniProtKB-KW"/>
</dbReference>
<keyword evidence="6" id="KW-0653">Protein transport</keyword>
<evidence type="ECO:0000256" key="6">
    <source>
        <dbReference type="ARBA" id="ARBA00022927"/>
    </source>
</evidence>
<sequence length="99" mass="11302">MTFDWNTIFWSSFTIVVMIILFLIFYYIYSARAMKKSRTAMIERLDSMKVGKEVLFSGGIKGKITKVGEEYLNVEVSKGVEFTISKLAVSEVLSNKKAK</sequence>
<evidence type="ECO:0000256" key="10">
    <source>
        <dbReference type="SAM" id="Phobius"/>
    </source>
</evidence>
<comment type="subcellular location">
    <subcellularLocation>
        <location evidence="1">Cell membrane</location>
        <topology evidence="1">Single-pass membrane protein</topology>
    </subcellularLocation>
</comment>
<dbReference type="PANTHER" id="PTHR33909:SF1">
    <property type="entry name" value="SEC TRANSLOCON ACCESSORY COMPLEX SUBUNIT YAJC"/>
    <property type="match status" value="1"/>
</dbReference>
<dbReference type="PANTHER" id="PTHR33909">
    <property type="entry name" value="SEC TRANSLOCON ACCESSORY COMPLEX SUBUNIT YAJC"/>
    <property type="match status" value="1"/>
</dbReference>
<keyword evidence="7 10" id="KW-1133">Transmembrane helix</keyword>
<dbReference type="Pfam" id="PF02699">
    <property type="entry name" value="YajC"/>
    <property type="match status" value="1"/>
</dbReference>
<evidence type="ECO:0000256" key="1">
    <source>
        <dbReference type="ARBA" id="ARBA00004162"/>
    </source>
</evidence>
<accession>A0A7G9GNJ9</accession>
<evidence type="ECO:0000256" key="3">
    <source>
        <dbReference type="ARBA" id="ARBA00022448"/>
    </source>
</evidence>
<dbReference type="EMBL" id="CP060636">
    <property type="protein sequence ID" value="QNM12381.1"/>
    <property type="molecule type" value="Genomic_DNA"/>
</dbReference>
<dbReference type="Proteomes" id="UP000515856">
    <property type="component" value="Chromosome"/>
</dbReference>
<feature type="transmembrane region" description="Helical" evidence="10">
    <location>
        <begin position="6"/>
        <end position="29"/>
    </location>
</feature>
<evidence type="ECO:0000313" key="12">
    <source>
        <dbReference type="Proteomes" id="UP000515856"/>
    </source>
</evidence>
<keyword evidence="3" id="KW-0813">Transport</keyword>
<keyword evidence="4" id="KW-1003">Cell membrane</keyword>
<keyword evidence="9 10" id="KW-0472">Membrane</keyword>
<evidence type="ECO:0000256" key="8">
    <source>
        <dbReference type="ARBA" id="ARBA00023010"/>
    </source>
</evidence>
<proteinExistence type="inferred from homology"/>
<keyword evidence="5 10" id="KW-0812">Transmembrane</keyword>
<evidence type="ECO:0000256" key="2">
    <source>
        <dbReference type="ARBA" id="ARBA00006742"/>
    </source>
</evidence>
<evidence type="ECO:0000256" key="5">
    <source>
        <dbReference type="ARBA" id="ARBA00022692"/>
    </source>
</evidence>
<organism evidence="11 12">
    <name type="scientific">[Eubacterium] hominis</name>
    <dbReference type="NCBI Taxonomy" id="2764325"/>
    <lineage>
        <taxon>Bacteria</taxon>
        <taxon>Bacillati</taxon>
        <taxon>Bacillota</taxon>
        <taxon>Erysipelotrichia</taxon>
        <taxon>Erysipelotrichales</taxon>
        <taxon>Erysipelotrichaceae</taxon>
        <taxon>Amedibacillus</taxon>
    </lineage>
</organism>
<keyword evidence="12" id="KW-1185">Reference proteome</keyword>
<reference evidence="11 12" key="1">
    <citation type="submission" date="2020-08" db="EMBL/GenBank/DDBJ databases">
        <authorList>
            <person name="Liu C."/>
            <person name="Sun Q."/>
        </authorList>
    </citation>
    <scope>NUCLEOTIDE SEQUENCE [LARGE SCALE GENOMIC DNA]</scope>
    <source>
        <strain evidence="11 12">NSJ-61</strain>
    </source>
</reference>
<dbReference type="PRINTS" id="PR01853">
    <property type="entry name" value="YAJCTRNLCASE"/>
</dbReference>